<feature type="coiled-coil region" evidence="1">
    <location>
        <begin position="375"/>
        <end position="409"/>
    </location>
</feature>
<evidence type="ECO:0000256" key="1">
    <source>
        <dbReference type="SAM" id="Coils"/>
    </source>
</evidence>
<evidence type="ECO:0000313" key="5">
    <source>
        <dbReference type="Proteomes" id="UP000195570"/>
    </source>
</evidence>
<dbReference type="InterPro" id="IPR028842">
    <property type="entry name" value="Afadin"/>
</dbReference>
<reference evidence="4" key="1">
    <citation type="submission" date="2016-09" db="EMBL/GenBank/DDBJ databases">
        <authorList>
            <person name="Hebert L."/>
            <person name="Moumen B."/>
        </authorList>
    </citation>
    <scope>NUCLEOTIDE SEQUENCE [LARGE SCALE GENOMIC DNA]</scope>
    <source>
        <strain evidence="4">OVI</strain>
    </source>
</reference>
<gene>
    <name evidence="4" type="ORF">TEOVI_000179000</name>
</gene>
<dbReference type="AlphaFoldDB" id="A0A1G4ID77"/>
<dbReference type="Pfam" id="PF00498">
    <property type="entry name" value="FHA"/>
    <property type="match status" value="1"/>
</dbReference>
<feature type="region of interest" description="Disordered" evidence="2">
    <location>
        <begin position="891"/>
        <end position="930"/>
    </location>
</feature>
<feature type="region of interest" description="Disordered" evidence="2">
    <location>
        <begin position="854"/>
        <end position="873"/>
    </location>
</feature>
<keyword evidence="1" id="KW-0175">Coiled coil</keyword>
<organism evidence="4 5">
    <name type="scientific">Trypanosoma equiperdum</name>
    <dbReference type="NCBI Taxonomy" id="5694"/>
    <lineage>
        <taxon>Eukaryota</taxon>
        <taxon>Discoba</taxon>
        <taxon>Euglenozoa</taxon>
        <taxon>Kinetoplastea</taxon>
        <taxon>Metakinetoplastina</taxon>
        <taxon>Trypanosomatida</taxon>
        <taxon>Trypanosomatidae</taxon>
        <taxon>Trypanosoma</taxon>
    </lineage>
</organism>
<keyword evidence="5" id="KW-1185">Reference proteome</keyword>
<sequence>MSATSFHFAASGKSIHHLDAVGDVRYCSEQGIVSDILNNIGSGTLVFAIVDNRGDGEELLRMLFTSFADTWGSPLGAWTQFGVSFIDEASCELLQYQCDRHSDIVSIIEDEGAQYRCCSVTASVVEPTSDSFDFLRVTLTLVIWSERSGDKDFLRTAEMVTTAQGIKLGSIFFYFASEDISFVDRCLSMANKLRDVCLTRTLGSNKKRDFDTLLKQVRGWSLFTNEFYRMGPQLEGPYLINLNPRLVVGEKLAHLVSRGVSWIVADGSSASYSDIVVLPLGCGSDGKNPGNVFSPHCSLSYEGETVFIRPECGMTYVNGKFLSCETELQHDDRILLGSGMAFRFVLVTAKEQQEQSPRVVDWESTFKEFEMAAVNVTKEAELRQLNDEVADLREECDQLRLQLQQGSQRSNKAWLVLSNPSDTHAGPCVWDLCWMVDGDSVTLGPGGDISPHLTESAAILRTAEGFVCRSDSGDTELAHLQPFTIGGGVFSLCLQSALVNAKSSAAQSGSSSELARLERERGDDVNEVKRTLYTLQWTIAHLLDFAFPKGKGAADDLNDVADPPIRALVTDYSIYTDGEFTLQGLAAQARTMIEAIQMSMSRMAGEINGVLTPVKRAGGDVRLPETLREGTLGRVKREKYLSCETNEKVANSARRALTDLNSRSKRPHKSTISQLSEEELHARTLDHLSAQVMILKAKCFVAAPLVVRQMSVALQVLSYACDSKIQLKRYIRELDLILEKDPNVVELNECKKRNIALALVDVLVSLNYVMRNCHFTLADRETVDSRLKQWTSIADICIPVISNAESWRHKPNMDPSLMARQRRAPAAVHNTALASAATVNATTTILNTRRTRLQPTTPREVGQTLRSAPPGGQEHVAASYTVHQRRQMLSGTPASTLRKAPAADSVNRGVSKSSFPKHIPVSPRLGAHAKASGKVTPLRLNLATPYQCAVSSPRINSAARSVPPDVSNFNSSRTATMGRSATTGTPLKARKA</sequence>
<feature type="compositionally biased region" description="Polar residues" evidence="2">
    <location>
        <begin position="967"/>
        <end position="985"/>
    </location>
</feature>
<dbReference type="PANTHER" id="PTHR10398:SF2">
    <property type="entry name" value="AFADIN"/>
    <property type="match status" value="1"/>
</dbReference>
<evidence type="ECO:0000313" key="4">
    <source>
        <dbReference type="EMBL" id="SCU70217.1"/>
    </source>
</evidence>
<feature type="region of interest" description="Disordered" evidence="2">
    <location>
        <begin position="953"/>
        <end position="992"/>
    </location>
</feature>
<evidence type="ECO:0000256" key="2">
    <source>
        <dbReference type="SAM" id="MobiDB-lite"/>
    </source>
</evidence>
<dbReference type="Gene3D" id="2.60.200.20">
    <property type="match status" value="1"/>
</dbReference>
<dbReference type="GO" id="GO:0005911">
    <property type="term" value="C:cell-cell junction"/>
    <property type="evidence" value="ECO:0007669"/>
    <property type="project" value="InterPro"/>
</dbReference>
<dbReference type="SUPFAM" id="SSF49879">
    <property type="entry name" value="SMAD/FHA domain"/>
    <property type="match status" value="1"/>
</dbReference>
<feature type="domain" description="FHA" evidence="3">
    <location>
        <begin position="296"/>
        <end position="337"/>
    </location>
</feature>
<accession>A0A1G4ID77</accession>
<name>A0A1G4ID77_TRYEQ</name>
<dbReference type="PANTHER" id="PTHR10398">
    <property type="entry name" value="AFADIN"/>
    <property type="match status" value="1"/>
</dbReference>
<evidence type="ECO:0000259" key="3">
    <source>
        <dbReference type="Pfam" id="PF00498"/>
    </source>
</evidence>
<dbReference type="VEuPathDB" id="TriTrypDB:TEOVI_000179000"/>
<dbReference type="GeneID" id="92375730"/>
<proteinExistence type="predicted"/>
<protein>
    <submittedName>
        <fullName evidence="4">FHA domain containing protein, putative</fullName>
    </submittedName>
</protein>
<dbReference type="RefSeq" id="XP_067081072.1">
    <property type="nucleotide sequence ID" value="XM_067224971.1"/>
</dbReference>
<dbReference type="InterPro" id="IPR008984">
    <property type="entry name" value="SMAD_FHA_dom_sf"/>
</dbReference>
<dbReference type="Proteomes" id="UP000195570">
    <property type="component" value="Unassembled WGS sequence"/>
</dbReference>
<dbReference type="InterPro" id="IPR000253">
    <property type="entry name" value="FHA_dom"/>
</dbReference>
<comment type="caution">
    <text evidence="4">The sequence shown here is derived from an EMBL/GenBank/DDBJ whole genome shotgun (WGS) entry which is preliminary data.</text>
</comment>
<dbReference type="EMBL" id="CZPT02001383">
    <property type="protein sequence ID" value="SCU70217.1"/>
    <property type="molecule type" value="Genomic_DNA"/>
</dbReference>